<dbReference type="InterPro" id="IPR007342">
    <property type="entry name" value="PsuG"/>
</dbReference>
<accession>A0A6A6GQH9</accession>
<evidence type="ECO:0000313" key="10">
    <source>
        <dbReference type="Proteomes" id="UP000799538"/>
    </source>
</evidence>
<dbReference type="SUPFAM" id="SSF110581">
    <property type="entry name" value="Indigoidine synthase A-like"/>
    <property type="match status" value="1"/>
</dbReference>
<evidence type="ECO:0000256" key="4">
    <source>
        <dbReference type="ARBA" id="ARBA00022801"/>
    </source>
</evidence>
<dbReference type="Proteomes" id="UP000799538">
    <property type="component" value="Unassembled WGS sequence"/>
</dbReference>
<keyword evidence="6" id="KW-0456">Lyase</keyword>
<dbReference type="InterPro" id="IPR002173">
    <property type="entry name" value="Carboh/pur_kinase_PfkB_CS"/>
</dbReference>
<dbReference type="Pfam" id="PF00294">
    <property type="entry name" value="PfkB"/>
    <property type="match status" value="2"/>
</dbReference>
<dbReference type="InterPro" id="IPR029056">
    <property type="entry name" value="Ribokinase-like"/>
</dbReference>
<dbReference type="PANTHER" id="PTHR42909:SF1">
    <property type="entry name" value="CARBOHYDRATE KINASE PFKB DOMAIN-CONTAINING PROTEIN"/>
    <property type="match status" value="1"/>
</dbReference>
<dbReference type="CDD" id="cd01941">
    <property type="entry name" value="YeiC_kinase_like"/>
    <property type="match status" value="1"/>
</dbReference>
<feature type="domain" description="Carbohydrate kinase PfkB" evidence="8">
    <location>
        <begin position="744"/>
        <end position="798"/>
    </location>
</feature>
<dbReference type="EMBL" id="ML992501">
    <property type="protein sequence ID" value="KAF2227858.1"/>
    <property type="molecule type" value="Genomic_DNA"/>
</dbReference>
<dbReference type="OrthoDB" id="198885at2759"/>
<dbReference type="Gene3D" id="3.40.1790.10">
    <property type="entry name" value="Indigoidine synthase domain"/>
    <property type="match status" value="1"/>
</dbReference>
<dbReference type="Gene3D" id="3.40.1190.20">
    <property type="match status" value="1"/>
</dbReference>
<dbReference type="GO" id="GO:0046872">
    <property type="term" value="F:metal ion binding"/>
    <property type="evidence" value="ECO:0007669"/>
    <property type="project" value="UniProtKB-KW"/>
</dbReference>
<sequence>MSFASLPRLRATLKTQCLLTRQRGRSRHLHIASPYFRVSEEVQQALAERRPVVALETAIYTHGFPYPDNVALASLLESVVRTNGGVPATIGVLDGVAKVGLESEELIRLAGSAGHENTRKVSRRDLAFMCGLGSPGRRFHGGTTIAGTMVLAHMAGIKVFATGGLGGVHRGGEHTMDVSADLTELGRTPVAVISSGCKSFLDLPRTLEYLETQGVPVATFADGRSGQVDFPGFWSRDSGVKSPMTIQTEAEAAAVIHAQHSLGIQTGLVISNPIPEEHSIPKAEIDEAIAGAVKEARDAGVHGSANTPFVLKRIKELTGSTSVTSNRALIASNAKRGTLVAVELARLESLQERGELLLTNSFSGVMTGPGASNFRPNGVSKGVRAPHRDVLDQSFVKPSSPISSSTLSTSVPSVFVAGSLAIDLACDYLPRSASLGPQPVVHTSNPAAISQSVGGVGHNVARALHLLGAPVRLCTLVGDDAAGDTAKAALRAVEMDVTGVCTVPDGRTPQYVAVNDAEKSLVMAMADMAILEGAAGHSQKTQDSISFWSPQLQDARPKTVVIDANWSAQLLAEWLRLAKSISATTVYEPVSTAKSVQLFSLPTGSHLGAFPRVDLHLATPNSYELNAMHAAAREAGLFDRQDWWQVIDALGIPSSGARTKLSLATSPALVDAGIPQQSIQLLPFIPQILTKLGSQGVLLTQIIPAGDPRFSSGEHAPYIISRCRNETEDVRNVGGLYMRLFPPAEQVPEHEIVSVNGVGDTFLGAVVAGLAKGSTEHIEDLVPLAQKAAVMSLKSKESVAPGLGNLSLAGL</sequence>
<name>A0A6A6GQH9_9PEZI</name>
<dbReference type="GO" id="GO:0016798">
    <property type="term" value="F:hydrolase activity, acting on glycosyl bonds"/>
    <property type="evidence" value="ECO:0007669"/>
    <property type="project" value="UniProtKB-KW"/>
</dbReference>
<dbReference type="AlphaFoldDB" id="A0A6A6GQH9"/>
<reference evidence="10" key="1">
    <citation type="journal article" date="2020" name="Stud. Mycol.">
        <title>101 Dothideomycetes genomes: A test case for predicting lifestyles and emergence of pathogens.</title>
        <authorList>
            <person name="Haridas S."/>
            <person name="Albert R."/>
            <person name="Binder M."/>
            <person name="Bloem J."/>
            <person name="LaButti K."/>
            <person name="Salamov A."/>
            <person name="Andreopoulos B."/>
            <person name="Baker S."/>
            <person name="Barry K."/>
            <person name="Bills G."/>
            <person name="Bluhm B."/>
            <person name="Cannon C."/>
            <person name="Castanera R."/>
            <person name="Culley D."/>
            <person name="Daum C."/>
            <person name="Ezra D."/>
            <person name="Gonzalez J."/>
            <person name="Henrissat B."/>
            <person name="Kuo A."/>
            <person name="Liang C."/>
            <person name="Lipzen A."/>
            <person name="Lutzoni F."/>
            <person name="Magnuson J."/>
            <person name="Mondo S."/>
            <person name="Nolan M."/>
            <person name="Ohm R."/>
            <person name="Pangilinan J."/>
            <person name="Park H.-J."/>
            <person name="Ramirez L."/>
            <person name="Alfaro M."/>
            <person name="Sun H."/>
            <person name="Tritt A."/>
            <person name="Yoshinaga Y."/>
            <person name="Zwiers L.-H."/>
            <person name="Turgeon B."/>
            <person name="Goodwin S."/>
            <person name="Spatafora J."/>
            <person name="Crous P."/>
            <person name="Grigoriev I."/>
        </authorList>
    </citation>
    <scope>NUCLEOTIDE SEQUENCE [LARGE SCALE GENOMIC DNA]</scope>
    <source>
        <strain evidence="10">CECT 20119</strain>
    </source>
</reference>
<keyword evidence="2" id="KW-0479">Metal-binding</keyword>
<keyword evidence="3 9" id="KW-0418">Kinase</keyword>
<dbReference type="GO" id="GO:0004730">
    <property type="term" value="F:pseudouridylate synthase activity"/>
    <property type="evidence" value="ECO:0007669"/>
    <property type="project" value="InterPro"/>
</dbReference>
<evidence type="ECO:0000256" key="2">
    <source>
        <dbReference type="ARBA" id="ARBA00022723"/>
    </source>
</evidence>
<evidence type="ECO:0000259" key="8">
    <source>
        <dbReference type="Pfam" id="PF00294"/>
    </source>
</evidence>
<dbReference type="GO" id="GO:0016301">
    <property type="term" value="F:kinase activity"/>
    <property type="evidence" value="ECO:0007669"/>
    <property type="project" value="UniProtKB-KW"/>
</dbReference>
<keyword evidence="10" id="KW-1185">Reference proteome</keyword>
<evidence type="ECO:0000256" key="5">
    <source>
        <dbReference type="ARBA" id="ARBA00023211"/>
    </source>
</evidence>
<dbReference type="PANTHER" id="PTHR42909">
    <property type="entry name" value="ZGC:136858"/>
    <property type="match status" value="1"/>
</dbReference>
<evidence type="ECO:0000256" key="3">
    <source>
        <dbReference type="ARBA" id="ARBA00022777"/>
    </source>
</evidence>
<gene>
    <name evidence="9" type="ORF">BDZ85DRAFT_255004</name>
</gene>
<dbReference type="GO" id="GO:0005737">
    <property type="term" value="C:cytoplasm"/>
    <property type="evidence" value="ECO:0007669"/>
    <property type="project" value="TreeGrafter"/>
</dbReference>
<proteinExistence type="inferred from homology"/>
<keyword evidence="5" id="KW-0464">Manganese</keyword>
<dbReference type="SUPFAM" id="SSF53613">
    <property type="entry name" value="Ribokinase-like"/>
    <property type="match status" value="1"/>
</dbReference>
<dbReference type="InterPro" id="IPR011611">
    <property type="entry name" value="PfkB_dom"/>
</dbReference>
<evidence type="ECO:0000256" key="1">
    <source>
        <dbReference type="ARBA" id="ARBA00022679"/>
    </source>
</evidence>
<dbReference type="InterPro" id="IPR022830">
    <property type="entry name" value="Indigdn_synthA-like"/>
</dbReference>
<dbReference type="HAMAP" id="MF_01876">
    <property type="entry name" value="PsiMP_glycosidase"/>
    <property type="match status" value="1"/>
</dbReference>
<keyword evidence="1" id="KW-0808">Transferase</keyword>
<organism evidence="9 10">
    <name type="scientific">Elsinoe ampelina</name>
    <dbReference type="NCBI Taxonomy" id="302913"/>
    <lineage>
        <taxon>Eukaryota</taxon>
        <taxon>Fungi</taxon>
        <taxon>Dikarya</taxon>
        <taxon>Ascomycota</taxon>
        <taxon>Pezizomycotina</taxon>
        <taxon>Dothideomycetes</taxon>
        <taxon>Dothideomycetidae</taxon>
        <taxon>Myriangiales</taxon>
        <taxon>Elsinoaceae</taxon>
        <taxon>Elsinoe</taxon>
    </lineage>
</organism>
<dbReference type="Pfam" id="PF04227">
    <property type="entry name" value="Indigoidine_A"/>
    <property type="match status" value="1"/>
</dbReference>
<keyword evidence="4" id="KW-0378">Hydrolase</keyword>
<dbReference type="PROSITE" id="PS00583">
    <property type="entry name" value="PFKB_KINASES_1"/>
    <property type="match status" value="1"/>
</dbReference>
<feature type="domain" description="Carbohydrate kinase PfkB" evidence="8">
    <location>
        <begin position="418"/>
        <end position="541"/>
    </location>
</feature>
<evidence type="ECO:0000256" key="7">
    <source>
        <dbReference type="ARBA" id="ARBA00023295"/>
    </source>
</evidence>
<protein>
    <submittedName>
        <fullName evidence="9">Putative carbohydrate kinase</fullName>
    </submittedName>
</protein>
<keyword evidence="7" id="KW-0326">Glycosidase</keyword>
<evidence type="ECO:0000256" key="6">
    <source>
        <dbReference type="ARBA" id="ARBA00023239"/>
    </source>
</evidence>
<evidence type="ECO:0000313" key="9">
    <source>
        <dbReference type="EMBL" id="KAF2227858.1"/>
    </source>
</evidence>